<evidence type="ECO:0000256" key="7">
    <source>
        <dbReference type="SAM" id="Phobius"/>
    </source>
</evidence>
<dbReference type="InterPro" id="IPR002656">
    <property type="entry name" value="Acyl_transf_3_dom"/>
</dbReference>
<keyword evidence="4 7" id="KW-0812">Transmembrane</keyword>
<protein>
    <submittedName>
        <fullName evidence="9">Acyltransferase</fullName>
    </submittedName>
</protein>
<evidence type="ECO:0000259" key="8">
    <source>
        <dbReference type="Pfam" id="PF01757"/>
    </source>
</evidence>
<feature type="transmembrane region" description="Helical" evidence="7">
    <location>
        <begin position="7"/>
        <end position="25"/>
    </location>
</feature>
<reference evidence="9" key="1">
    <citation type="submission" date="2021-04" db="EMBL/GenBank/DDBJ databases">
        <title>novel species isolated from subtropical streams in China.</title>
        <authorList>
            <person name="Lu H."/>
        </authorList>
    </citation>
    <scope>NUCLEOTIDE SEQUENCE</scope>
    <source>
        <strain evidence="9">LFS511W</strain>
    </source>
</reference>
<dbReference type="GO" id="GO:0016413">
    <property type="term" value="F:O-acetyltransferase activity"/>
    <property type="evidence" value="ECO:0007669"/>
    <property type="project" value="TreeGrafter"/>
</dbReference>
<keyword evidence="10" id="KW-1185">Reference proteome</keyword>
<accession>A0A941DKH2</accession>
<name>A0A941DKH2_9BURK</name>
<evidence type="ECO:0000256" key="5">
    <source>
        <dbReference type="ARBA" id="ARBA00022989"/>
    </source>
</evidence>
<keyword evidence="3" id="KW-1003">Cell membrane</keyword>
<sequence length="343" mass="39210">MKQRDLWVDYAKGVGILLVVYGHVARGVANAGIALNDYLYRLTDSMIYSFHMPLFFFLSGLYFQSSVERHGRWSLITDKLRTIVYPYVVWSLLQGSTEVLLSRYTTAKTGWADVLAMGWQPRAQFWFLYVLFLLFVLLTLLYRKHTRWLPLMLSLATAGWIVQQFIQIPFPLDFIASYAFYFLAGSAWMRWQRQGSSAPPQAFTGIGILCISLALSGVYHIIWGFNYQSRSLWLMPIALSAITGICLVCQRWCLSQNAWLQKTGAVIAWCGRYSMPVFLLHILTGSGVRIILLKVLHISNPSIHIAAGCVAGVIIPVLIYRLQEVPALQRMSLLFQWPRKQLR</sequence>
<evidence type="ECO:0000256" key="3">
    <source>
        <dbReference type="ARBA" id="ARBA00022475"/>
    </source>
</evidence>
<keyword evidence="6 7" id="KW-0472">Membrane</keyword>
<dbReference type="EMBL" id="JAGSPN010000002">
    <property type="protein sequence ID" value="MBR7781475.1"/>
    <property type="molecule type" value="Genomic_DNA"/>
</dbReference>
<keyword evidence="9" id="KW-0808">Transferase</keyword>
<dbReference type="RefSeq" id="WP_212686821.1">
    <property type="nucleotide sequence ID" value="NZ_JAGSPN010000002.1"/>
</dbReference>
<feature type="transmembrane region" description="Helical" evidence="7">
    <location>
        <begin position="231"/>
        <end position="254"/>
    </location>
</feature>
<feature type="transmembrane region" description="Helical" evidence="7">
    <location>
        <begin position="45"/>
        <end position="63"/>
    </location>
</feature>
<dbReference type="Pfam" id="PF01757">
    <property type="entry name" value="Acyl_transf_3"/>
    <property type="match status" value="1"/>
</dbReference>
<dbReference type="AlphaFoldDB" id="A0A941DKH2"/>
<evidence type="ECO:0000256" key="4">
    <source>
        <dbReference type="ARBA" id="ARBA00022692"/>
    </source>
</evidence>
<evidence type="ECO:0000313" key="9">
    <source>
        <dbReference type="EMBL" id="MBR7781475.1"/>
    </source>
</evidence>
<dbReference type="GO" id="GO:0005886">
    <property type="term" value="C:plasma membrane"/>
    <property type="evidence" value="ECO:0007669"/>
    <property type="project" value="UniProtKB-SubCell"/>
</dbReference>
<feature type="transmembrane region" description="Helical" evidence="7">
    <location>
        <begin position="275"/>
        <end position="296"/>
    </location>
</feature>
<comment type="similarity">
    <text evidence="2">Belongs to the acyltransferase 3 family.</text>
</comment>
<dbReference type="PANTHER" id="PTHR40074:SF4">
    <property type="entry name" value="INNER MEMBRANE PROTEIN YCFT"/>
    <property type="match status" value="1"/>
</dbReference>
<proteinExistence type="inferred from homology"/>
<comment type="subcellular location">
    <subcellularLocation>
        <location evidence="1">Cell membrane</location>
        <topology evidence="1">Multi-pass membrane protein</topology>
    </subcellularLocation>
</comment>
<feature type="transmembrane region" description="Helical" evidence="7">
    <location>
        <begin position="203"/>
        <end position="225"/>
    </location>
</feature>
<organism evidence="9 10">
    <name type="scientific">Undibacterium luofuense</name>
    <dbReference type="NCBI Taxonomy" id="2828733"/>
    <lineage>
        <taxon>Bacteria</taxon>
        <taxon>Pseudomonadati</taxon>
        <taxon>Pseudomonadota</taxon>
        <taxon>Betaproteobacteria</taxon>
        <taxon>Burkholderiales</taxon>
        <taxon>Oxalobacteraceae</taxon>
        <taxon>Undibacterium</taxon>
    </lineage>
</organism>
<feature type="transmembrane region" description="Helical" evidence="7">
    <location>
        <begin position="124"/>
        <end position="142"/>
    </location>
</feature>
<dbReference type="GO" id="GO:0009246">
    <property type="term" value="P:enterobacterial common antigen biosynthetic process"/>
    <property type="evidence" value="ECO:0007669"/>
    <property type="project" value="TreeGrafter"/>
</dbReference>
<evidence type="ECO:0000313" key="10">
    <source>
        <dbReference type="Proteomes" id="UP000680067"/>
    </source>
</evidence>
<gene>
    <name evidence="9" type="ORF">KDM89_04940</name>
</gene>
<dbReference type="Proteomes" id="UP000680067">
    <property type="component" value="Unassembled WGS sequence"/>
</dbReference>
<dbReference type="PANTHER" id="PTHR40074">
    <property type="entry name" value="O-ACETYLTRANSFERASE WECH"/>
    <property type="match status" value="1"/>
</dbReference>
<comment type="caution">
    <text evidence="9">The sequence shown here is derived from an EMBL/GenBank/DDBJ whole genome shotgun (WGS) entry which is preliminary data.</text>
</comment>
<evidence type="ECO:0000256" key="6">
    <source>
        <dbReference type="ARBA" id="ARBA00023136"/>
    </source>
</evidence>
<feature type="transmembrane region" description="Helical" evidence="7">
    <location>
        <begin position="174"/>
        <end position="191"/>
    </location>
</feature>
<feature type="transmembrane region" description="Helical" evidence="7">
    <location>
        <begin position="302"/>
        <end position="322"/>
    </location>
</feature>
<evidence type="ECO:0000256" key="1">
    <source>
        <dbReference type="ARBA" id="ARBA00004651"/>
    </source>
</evidence>
<keyword evidence="5 7" id="KW-1133">Transmembrane helix</keyword>
<evidence type="ECO:0000256" key="2">
    <source>
        <dbReference type="ARBA" id="ARBA00007400"/>
    </source>
</evidence>
<feature type="domain" description="Acyltransferase 3" evidence="8">
    <location>
        <begin position="6"/>
        <end position="321"/>
    </location>
</feature>
<keyword evidence="9" id="KW-0012">Acyltransferase</keyword>